<dbReference type="AlphaFoldDB" id="A0AAD4PQA7"/>
<evidence type="ECO:0000313" key="9">
    <source>
        <dbReference type="Proteomes" id="UP001200034"/>
    </source>
</evidence>
<feature type="DNA-binding region" description="Homeobox" evidence="5">
    <location>
        <begin position="36"/>
        <end position="95"/>
    </location>
</feature>
<dbReference type="SMART" id="SM00389">
    <property type="entry name" value="HOX"/>
    <property type="match status" value="1"/>
</dbReference>
<evidence type="ECO:0000256" key="6">
    <source>
        <dbReference type="RuleBase" id="RU000682"/>
    </source>
</evidence>
<evidence type="ECO:0000256" key="5">
    <source>
        <dbReference type="PROSITE-ProRule" id="PRU00108"/>
    </source>
</evidence>
<comment type="caution">
    <text evidence="8">The sequence shown here is derived from an EMBL/GenBank/DDBJ whole genome shotgun (WGS) entry which is preliminary data.</text>
</comment>
<protein>
    <recommendedName>
        <fullName evidence="7">Homeobox domain-containing protein</fullName>
    </recommendedName>
</protein>
<dbReference type="PANTHER" id="PTHR45664">
    <property type="entry name" value="PROTEIN ZERKNUELLT 1-RELATED"/>
    <property type="match status" value="1"/>
</dbReference>
<name>A0AAD4PQA7_9MUSC</name>
<dbReference type="InterPro" id="IPR017970">
    <property type="entry name" value="Homeobox_CS"/>
</dbReference>
<organism evidence="8 9">
    <name type="scientific">Drosophila rubida</name>
    <dbReference type="NCBI Taxonomy" id="30044"/>
    <lineage>
        <taxon>Eukaryota</taxon>
        <taxon>Metazoa</taxon>
        <taxon>Ecdysozoa</taxon>
        <taxon>Arthropoda</taxon>
        <taxon>Hexapoda</taxon>
        <taxon>Insecta</taxon>
        <taxon>Pterygota</taxon>
        <taxon>Neoptera</taxon>
        <taxon>Endopterygota</taxon>
        <taxon>Diptera</taxon>
        <taxon>Brachycera</taxon>
        <taxon>Muscomorpha</taxon>
        <taxon>Ephydroidea</taxon>
        <taxon>Drosophilidae</taxon>
        <taxon>Drosophila</taxon>
    </lineage>
</organism>
<evidence type="ECO:0000256" key="1">
    <source>
        <dbReference type="ARBA" id="ARBA00004123"/>
    </source>
</evidence>
<dbReference type="GO" id="GO:0045944">
    <property type="term" value="P:positive regulation of transcription by RNA polymerase II"/>
    <property type="evidence" value="ECO:0007669"/>
    <property type="project" value="UniProtKB-ARBA"/>
</dbReference>
<dbReference type="GO" id="GO:0000981">
    <property type="term" value="F:DNA-binding transcription factor activity, RNA polymerase II-specific"/>
    <property type="evidence" value="ECO:0007669"/>
    <property type="project" value="InterPro"/>
</dbReference>
<dbReference type="Pfam" id="PF00046">
    <property type="entry name" value="Homeodomain"/>
    <property type="match status" value="1"/>
</dbReference>
<sequence length="264" mass="30226">MLNNTDETANILQELLVFNETQSSSGKSVPLGGAKCKRPRTAFSSHQLLELEREFNENKYLARTRRIDIAQRLLLTERQVKVWFQNRRMKSKKQLQPKALTLRTKAAPMSFELQPEPPLNEHELIVERLLQYVNSEQVSTDCDMPQQHFDATLLDPQTQQQQLVEFPETSEFYLSEALPEFTWEQSCLDTAPWHGILNEQQYDNIDALAANPSALLEEHFGWESSRSLATSTSSTATSTSTSPSYDSVETHDVDFEFLQQLLDA</sequence>
<keyword evidence="9" id="KW-1185">Reference proteome</keyword>
<evidence type="ECO:0000256" key="4">
    <source>
        <dbReference type="ARBA" id="ARBA00023242"/>
    </source>
</evidence>
<dbReference type="PROSITE" id="PS50071">
    <property type="entry name" value="HOMEOBOX_2"/>
    <property type="match status" value="1"/>
</dbReference>
<feature type="domain" description="Homeobox" evidence="7">
    <location>
        <begin position="34"/>
        <end position="94"/>
    </location>
</feature>
<proteinExistence type="predicted"/>
<dbReference type="InterPro" id="IPR009057">
    <property type="entry name" value="Homeodomain-like_sf"/>
</dbReference>
<keyword evidence="4 5" id="KW-0539">Nucleus</keyword>
<dbReference type="PROSITE" id="PS00027">
    <property type="entry name" value="HOMEOBOX_1"/>
    <property type="match status" value="1"/>
</dbReference>
<dbReference type="EMBL" id="JAJJHW010000824">
    <property type="protein sequence ID" value="KAH8381653.1"/>
    <property type="molecule type" value="Genomic_DNA"/>
</dbReference>
<evidence type="ECO:0000256" key="3">
    <source>
        <dbReference type="ARBA" id="ARBA00023155"/>
    </source>
</evidence>
<dbReference type="SUPFAM" id="SSF46689">
    <property type="entry name" value="Homeodomain-like"/>
    <property type="match status" value="1"/>
</dbReference>
<evidence type="ECO:0000259" key="7">
    <source>
        <dbReference type="PROSITE" id="PS50071"/>
    </source>
</evidence>
<keyword evidence="2 5" id="KW-0238">DNA-binding</keyword>
<reference evidence="8" key="1">
    <citation type="journal article" date="2021" name="Mol. Ecol. Resour.">
        <title>Phylogenomic analyses of the genus Drosophila reveals genomic signals of climate adaptation.</title>
        <authorList>
            <person name="Li F."/>
            <person name="Rane R.V."/>
            <person name="Luria V."/>
            <person name="Xiong Z."/>
            <person name="Chen J."/>
            <person name="Li Z."/>
            <person name="Catullo R.A."/>
            <person name="Griffin P.C."/>
            <person name="Schiffer M."/>
            <person name="Pearce S."/>
            <person name="Lee S.F."/>
            <person name="McElroy K."/>
            <person name="Stocker A."/>
            <person name="Shirriffs J."/>
            <person name="Cockerell F."/>
            <person name="Coppin C."/>
            <person name="Sgro C.M."/>
            <person name="Karger A."/>
            <person name="Cain J.W."/>
            <person name="Weber J.A."/>
            <person name="Santpere G."/>
            <person name="Kirschner M.W."/>
            <person name="Hoffmann A.A."/>
            <person name="Oakeshott J.G."/>
            <person name="Zhang G."/>
        </authorList>
    </citation>
    <scope>NUCLEOTIDE SEQUENCE</scope>
    <source>
        <strain evidence="8">BGI-SZ-2011g</strain>
    </source>
</reference>
<dbReference type="CDD" id="cd00086">
    <property type="entry name" value="homeodomain"/>
    <property type="match status" value="1"/>
</dbReference>
<dbReference type="Gene3D" id="1.10.10.60">
    <property type="entry name" value="Homeodomain-like"/>
    <property type="match status" value="1"/>
</dbReference>
<dbReference type="GO" id="GO:0000978">
    <property type="term" value="F:RNA polymerase II cis-regulatory region sequence-specific DNA binding"/>
    <property type="evidence" value="ECO:0007669"/>
    <property type="project" value="TreeGrafter"/>
</dbReference>
<evidence type="ECO:0000313" key="8">
    <source>
        <dbReference type="EMBL" id="KAH8381653.1"/>
    </source>
</evidence>
<dbReference type="PRINTS" id="PR00024">
    <property type="entry name" value="HOMEOBOX"/>
</dbReference>
<comment type="subcellular location">
    <subcellularLocation>
        <location evidence="1 5 6">Nucleus</location>
    </subcellularLocation>
</comment>
<dbReference type="GO" id="GO:0005634">
    <property type="term" value="C:nucleus"/>
    <property type="evidence" value="ECO:0007669"/>
    <property type="project" value="UniProtKB-SubCell"/>
</dbReference>
<accession>A0AAD4PQA7</accession>
<dbReference type="InterPro" id="IPR001356">
    <property type="entry name" value="HD"/>
</dbReference>
<evidence type="ECO:0000256" key="2">
    <source>
        <dbReference type="ARBA" id="ARBA00023125"/>
    </source>
</evidence>
<dbReference type="PANTHER" id="PTHR45664:SF12">
    <property type="entry name" value="PANCREAS_DUODENUM HOMEOBOX PROTEIN 1"/>
    <property type="match status" value="1"/>
</dbReference>
<dbReference type="InterPro" id="IPR020479">
    <property type="entry name" value="HD_metazoa"/>
</dbReference>
<gene>
    <name evidence="8" type="ORF">KR093_010281</name>
</gene>
<keyword evidence="3 5" id="KW-0371">Homeobox</keyword>
<dbReference type="Proteomes" id="UP001200034">
    <property type="component" value="Unassembled WGS sequence"/>
</dbReference>